<gene>
    <name evidence="2" type="ORF">KJ970_19265</name>
</gene>
<proteinExistence type="predicted"/>
<evidence type="ECO:0000256" key="1">
    <source>
        <dbReference type="SAM" id="SignalP"/>
    </source>
</evidence>
<evidence type="ECO:0000313" key="3">
    <source>
        <dbReference type="Proteomes" id="UP000777784"/>
    </source>
</evidence>
<keyword evidence="1" id="KW-0732">Signal</keyword>
<dbReference type="Proteomes" id="UP000777784">
    <property type="component" value="Unassembled WGS sequence"/>
</dbReference>
<accession>A0A948RZZ3</accession>
<feature type="chain" id="PRO_5038015417" description="Proteinase inhibitor I42 chagasin domain-containing protein" evidence="1">
    <location>
        <begin position="29"/>
        <end position="163"/>
    </location>
</feature>
<organism evidence="2 3">
    <name type="scientific">Eiseniibacteriota bacterium</name>
    <dbReference type="NCBI Taxonomy" id="2212470"/>
    <lineage>
        <taxon>Bacteria</taxon>
        <taxon>Candidatus Eiseniibacteriota</taxon>
    </lineage>
</organism>
<dbReference type="EMBL" id="JAHJDP010000109">
    <property type="protein sequence ID" value="MBU2693061.1"/>
    <property type="molecule type" value="Genomic_DNA"/>
</dbReference>
<protein>
    <recommendedName>
        <fullName evidence="4">Proteinase inhibitor I42 chagasin domain-containing protein</fullName>
    </recommendedName>
</protein>
<feature type="signal peptide" evidence="1">
    <location>
        <begin position="1"/>
        <end position="28"/>
    </location>
</feature>
<comment type="caution">
    <text evidence="2">The sequence shown here is derived from an EMBL/GenBank/DDBJ whole genome shotgun (WGS) entry which is preliminary data.</text>
</comment>
<evidence type="ECO:0000313" key="2">
    <source>
        <dbReference type="EMBL" id="MBU2693061.1"/>
    </source>
</evidence>
<sequence length="163" mass="18100">MTRRKYPVWLLSILLLMGAMAPAPSVWADGPELRAEIQKVRAPLITVESIDDGYVEIDQSRGNVAVSLEIDPGESTRGWILTVRSDQEVFNPVGTGKPCSDLMWKLDNDGKEAYRRLESHETVVVENPQGGAARITLDALVKIDWETDPGAYSLGLIFRVTYI</sequence>
<reference evidence="2" key="1">
    <citation type="submission" date="2021-05" db="EMBL/GenBank/DDBJ databases">
        <title>Energy efficiency and biological interactions define the core microbiome of deep oligotrophic groundwater.</title>
        <authorList>
            <person name="Mehrshad M."/>
            <person name="Lopez-Fernandez M."/>
            <person name="Bell E."/>
            <person name="Bernier-Latmani R."/>
            <person name="Bertilsson S."/>
            <person name="Dopson M."/>
        </authorList>
    </citation>
    <scope>NUCLEOTIDE SEQUENCE</scope>
    <source>
        <strain evidence="2">Modern_marine.mb.64</strain>
    </source>
</reference>
<name>A0A948RZZ3_UNCEI</name>
<evidence type="ECO:0008006" key="4">
    <source>
        <dbReference type="Google" id="ProtNLM"/>
    </source>
</evidence>
<dbReference type="AlphaFoldDB" id="A0A948RZZ3"/>